<evidence type="ECO:0000256" key="1">
    <source>
        <dbReference type="SAM" id="SignalP"/>
    </source>
</evidence>
<gene>
    <name evidence="2" type="ORF">GCM10011506_35590</name>
</gene>
<feature type="chain" id="PRO_5045988091" evidence="1">
    <location>
        <begin position="26"/>
        <end position="203"/>
    </location>
</feature>
<keyword evidence="3" id="KW-1185">Reference proteome</keyword>
<proteinExistence type="predicted"/>
<evidence type="ECO:0000313" key="2">
    <source>
        <dbReference type="EMBL" id="GGC46874.1"/>
    </source>
</evidence>
<protein>
    <submittedName>
        <fullName evidence="2">Uncharacterized protein</fullName>
    </submittedName>
</protein>
<evidence type="ECO:0000313" key="3">
    <source>
        <dbReference type="Proteomes" id="UP000636010"/>
    </source>
</evidence>
<sequence length="203" mass="23533">MKAKTSFKLILALIFFNLFSTLSFSQESDSIASQKKIIEHLKTLTVSFSGNAQNCIPYDVYAFKHKKSWLIVMMEGQNLALFVTNPPRTEEKLYVASDYLLDGLSRIIPNTNYYDQKNRRKVVNDIEIYPFYKLTKRGKQVMKGLLLLELPDTKKSEPFFLFKPFIKKKEELEEKAPLKRDFEESIQKAKDAAESKVEEGLSK</sequence>
<reference evidence="3" key="1">
    <citation type="journal article" date="2019" name="Int. J. Syst. Evol. Microbiol.">
        <title>The Global Catalogue of Microorganisms (GCM) 10K type strain sequencing project: providing services to taxonomists for standard genome sequencing and annotation.</title>
        <authorList>
            <consortium name="The Broad Institute Genomics Platform"/>
            <consortium name="The Broad Institute Genome Sequencing Center for Infectious Disease"/>
            <person name="Wu L."/>
            <person name="Ma J."/>
        </authorList>
    </citation>
    <scope>NUCLEOTIDE SEQUENCE [LARGE SCALE GENOMIC DNA]</scope>
    <source>
        <strain evidence="3">CGMCC 1.10832</strain>
    </source>
</reference>
<accession>A0ABQ1MU38</accession>
<comment type="caution">
    <text evidence="2">The sequence shown here is derived from an EMBL/GenBank/DDBJ whole genome shotgun (WGS) entry which is preliminary data.</text>
</comment>
<feature type="signal peptide" evidence="1">
    <location>
        <begin position="1"/>
        <end position="25"/>
    </location>
</feature>
<keyword evidence="1" id="KW-0732">Signal</keyword>
<dbReference type="Proteomes" id="UP000636010">
    <property type="component" value="Unassembled WGS sequence"/>
</dbReference>
<organism evidence="2 3">
    <name type="scientific">Marivirga lumbricoides</name>
    <dbReference type="NCBI Taxonomy" id="1046115"/>
    <lineage>
        <taxon>Bacteria</taxon>
        <taxon>Pseudomonadati</taxon>
        <taxon>Bacteroidota</taxon>
        <taxon>Cytophagia</taxon>
        <taxon>Cytophagales</taxon>
        <taxon>Marivirgaceae</taxon>
        <taxon>Marivirga</taxon>
    </lineage>
</organism>
<dbReference type="EMBL" id="BMEC01000012">
    <property type="protein sequence ID" value="GGC46874.1"/>
    <property type="molecule type" value="Genomic_DNA"/>
</dbReference>
<name>A0ABQ1MU38_9BACT</name>
<dbReference type="RefSeq" id="WP_188466091.1">
    <property type="nucleotide sequence ID" value="NZ_BAABHU010000012.1"/>
</dbReference>